<reference evidence="2" key="1">
    <citation type="submission" date="2019-04" db="EMBL/GenBank/DDBJ databases">
        <title>Friends and foes A comparative genomics study of 23 Aspergillus species from section Flavi.</title>
        <authorList>
            <consortium name="DOE Joint Genome Institute"/>
            <person name="Kjaerbolling I."/>
            <person name="Vesth T."/>
            <person name="Frisvad J.C."/>
            <person name="Nybo J.L."/>
            <person name="Theobald S."/>
            <person name="Kildgaard S."/>
            <person name="Isbrandt T."/>
            <person name="Kuo A."/>
            <person name="Sato A."/>
            <person name="Lyhne E.K."/>
            <person name="Kogle M.E."/>
            <person name="Wiebenga A."/>
            <person name="Kun R.S."/>
            <person name="Lubbers R.J."/>
            <person name="Makela M.R."/>
            <person name="Barry K."/>
            <person name="Chovatia M."/>
            <person name="Clum A."/>
            <person name="Daum C."/>
            <person name="Haridas S."/>
            <person name="He G."/>
            <person name="LaButti K."/>
            <person name="Lipzen A."/>
            <person name="Mondo S."/>
            <person name="Riley R."/>
            <person name="Salamov A."/>
            <person name="Simmons B.A."/>
            <person name="Magnuson J.K."/>
            <person name="Henrissat B."/>
            <person name="Mortensen U.H."/>
            <person name="Larsen T.O."/>
            <person name="Devries R.P."/>
            <person name="Grigoriev I.V."/>
            <person name="Machida M."/>
            <person name="Baker S.E."/>
            <person name="Andersen M.R."/>
        </authorList>
    </citation>
    <scope>NUCLEOTIDE SEQUENCE [LARGE SCALE GENOMIC DNA]</scope>
    <source>
        <strain evidence="2">CBS 121.62</strain>
    </source>
</reference>
<feature type="region of interest" description="Disordered" evidence="1">
    <location>
        <begin position="1"/>
        <end position="66"/>
    </location>
</feature>
<proteinExistence type="predicted"/>
<protein>
    <submittedName>
        <fullName evidence="2">Uncharacterized protein</fullName>
    </submittedName>
</protein>
<dbReference type="EMBL" id="ML734691">
    <property type="protein sequence ID" value="KAB8241442.1"/>
    <property type="molecule type" value="Genomic_DNA"/>
</dbReference>
<dbReference type="AlphaFoldDB" id="A0A5N6GGE0"/>
<feature type="compositionally biased region" description="Basic residues" evidence="1">
    <location>
        <begin position="8"/>
        <end position="23"/>
    </location>
</feature>
<accession>A0A5N6GGE0</accession>
<dbReference type="Proteomes" id="UP000325434">
    <property type="component" value="Unassembled WGS sequence"/>
</dbReference>
<sequence length="81" mass="9460">MYLYKAEGKKKKERKGKEKKKKKEKEEEETKKKKKGEAARDSKPDQVRAREESAAGTHVLDPRQVTAVEYPHLYYIHLTGT</sequence>
<name>A0A5N6GGE0_ASPFL</name>
<organism evidence="2">
    <name type="scientific">Aspergillus flavus</name>
    <dbReference type="NCBI Taxonomy" id="5059"/>
    <lineage>
        <taxon>Eukaryota</taxon>
        <taxon>Fungi</taxon>
        <taxon>Dikarya</taxon>
        <taxon>Ascomycota</taxon>
        <taxon>Pezizomycotina</taxon>
        <taxon>Eurotiomycetes</taxon>
        <taxon>Eurotiomycetidae</taxon>
        <taxon>Eurotiales</taxon>
        <taxon>Aspergillaceae</taxon>
        <taxon>Aspergillus</taxon>
        <taxon>Aspergillus subgen. Circumdati</taxon>
    </lineage>
</organism>
<gene>
    <name evidence="2" type="ORF">BDV35DRAFT_384956</name>
</gene>
<evidence type="ECO:0000313" key="2">
    <source>
        <dbReference type="EMBL" id="KAB8241442.1"/>
    </source>
</evidence>
<feature type="compositionally biased region" description="Basic and acidic residues" evidence="1">
    <location>
        <begin position="24"/>
        <end position="53"/>
    </location>
</feature>
<evidence type="ECO:0000256" key="1">
    <source>
        <dbReference type="SAM" id="MobiDB-lite"/>
    </source>
</evidence>